<name>A0A1M7CLT6_9GAMM</name>
<dbReference type="EMBL" id="FRCA01000002">
    <property type="protein sequence ID" value="SHL68231.1"/>
    <property type="molecule type" value="Genomic_DNA"/>
</dbReference>
<evidence type="ECO:0000313" key="2">
    <source>
        <dbReference type="EMBL" id="SHL68231.1"/>
    </source>
</evidence>
<protein>
    <submittedName>
        <fullName evidence="2">Uncharacterized protein</fullName>
    </submittedName>
</protein>
<evidence type="ECO:0000256" key="1">
    <source>
        <dbReference type="SAM" id="Phobius"/>
    </source>
</evidence>
<gene>
    <name evidence="2" type="ORF">SAMN05660971_01148</name>
</gene>
<keyword evidence="1" id="KW-0812">Transmembrane</keyword>
<keyword evidence="1" id="KW-1133">Transmembrane helix</keyword>
<proteinExistence type="predicted"/>
<accession>A0A1M7CLT6</accession>
<dbReference type="AlphaFoldDB" id="A0A1M7CLT6"/>
<evidence type="ECO:0000313" key="3">
    <source>
        <dbReference type="Proteomes" id="UP000184123"/>
    </source>
</evidence>
<reference evidence="2 3" key="1">
    <citation type="submission" date="2016-11" db="EMBL/GenBank/DDBJ databases">
        <authorList>
            <person name="Jaros S."/>
            <person name="Januszkiewicz K."/>
            <person name="Wedrychowicz H."/>
        </authorList>
    </citation>
    <scope>NUCLEOTIDE SEQUENCE [LARGE SCALE GENOMIC DNA]</scope>
    <source>
        <strain evidence="2 3">DSM 4740</strain>
    </source>
</reference>
<organism evidence="2 3">
    <name type="scientific">Halomonas cupida</name>
    <dbReference type="NCBI Taxonomy" id="44933"/>
    <lineage>
        <taxon>Bacteria</taxon>
        <taxon>Pseudomonadati</taxon>
        <taxon>Pseudomonadota</taxon>
        <taxon>Gammaproteobacteria</taxon>
        <taxon>Oceanospirillales</taxon>
        <taxon>Halomonadaceae</taxon>
        <taxon>Halomonas</taxon>
    </lineage>
</organism>
<keyword evidence="1" id="KW-0472">Membrane</keyword>
<dbReference type="Proteomes" id="UP000184123">
    <property type="component" value="Unassembled WGS sequence"/>
</dbReference>
<feature type="transmembrane region" description="Helical" evidence="1">
    <location>
        <begin position="58"/>
        <end position="89"/>
    </location>
</feature>
<sequence>MNSFKESLFRDLIHRVLEWLQSVTSFASGLKEREVHRLLLICHKYYGGKRQHAFRNKVYLCVFWFPVMVFVVFIVRFVACFEFFVFVYLL</sequence>